<comment type="caution">
    <text evidence="7">The sequence shown here is derived from an EMBL/GenBank/DDBJ whole genome shotgun (WGS) entry which is preliminary data.</text>
</comment>
<dbReference type="GO" id="GO:0000160">
    <property type="term" value="P:phosphorelay signal transduction system"/>
    <property type="evidence" value="ECO:0007669"/>
    <property type="project" value="InterPro"/>
</dbReference>
<dbReference type="PRINTS" id="PR00038">
    <property type="entry name" value="HTHLUXR"/>
</dbReference>
<dbReference type="InterPro" id="IPR011006">
    <property type="entry name" value="CheY-like_superfamily"/>
</dbReference>
<dbReference type="CDD" id="cd17535">
    <property type="entry name" value="REC_NarL-like"/>
    <property type="match status" value="1"/>
</dbReference>
<evidence type="ECO:0000259" key="5">
    <source>
        <dbReference type="PROSITE" id="PS50043"/>
    </source>
</evidence>
<dbReference type="PROSITE" id="PS00622">
    <property type="entry name" value="HTH_LUXR_1"/>
    <property type="match status" value="1"/>
</dbReference>
<accession>A0A644WNZ8</accession>
<dbReference type="InterPro" id="IPR000792">
    <property type="entry name" value="Tscrpt_reg_LuxR_C"/>
</dbReference>
<gene>
    <name evidence="7" type="primary">nreC_16</name>
    <name evidence="7" type="ORF">SDC9_51486</name>
</gene>
<dbReference type="CDD" id="cd06170">
    <property type="entry name" value="LuxR_C_like"/>
    <property type="match status" value="1"/>
</dbReference>
<evidence type="ECO:0000256" key="3">
    <source>
        <dbReference type="ARBA" id="ARBA00023125"/>
    </source>
</evidence>
<feature type="domain" description="Response regulatory" evidence="6">
    <location>
        <begin position="4"/>
        <end position="120"/>
    </location>
</feature>
<organism evidence="7">
    <name type="scientific">bioreactor metagenome</name>
    <dbReference type="NCBI Taxonomy" id="1076179"/>
    <lineage>
        <taxon>unclassified sequences</taxon>
        <taxon>metagenomes</taxon>
        <taxon>ecological metagenomes</taxon>
    </lineage>
</organism>
<dbReference type="SMART" id="SM00448">
    <property type="entry name" value="REC"/>
    <property type="match status" value="1"/>
</dbReference>
<dbReference type="InterPro" id="IPR058245">
    <property type="entry name" value="NreC/VraR/RcsB-like_REC"/>
</dbReference>
<dbReference type="Pfam" id="PF00072">
    <property type="entry name" value="Response_reg"/>
    <property type="match status" value="1"/>
</dbReference>
<dbReference type="PROSITE" id="PS50043">
    <property type="entry name" value="HTH_LUXR_2"/>
    <property type="match status" value="1"/>
</dbReference>
<evidence type="ECO:0000256" key="1">
    <source>
        <dbReference type="ARBA" id="ARBA00022553"/>
    </source>
</evidence>
<keyword evidence="1" id="KW-0597">Phosphoprotein</keyword>
<dbReference type="PANTHER" id="PTHR43214:SF41">
    <property type="entry name" value="NITRATE_NITRITE RESPONSE REGULATOR PROTEIN NARP"/>
    <property type="match status" value="1"/>
</dbReference>
<reference evidence="7" key="1">
    <citation type="submission" date="2019-08" db="EMBL/GenBank/DDBJ databases">
        <authorList>
            <person name="Kucharzyk K."/>
            <person name="Murdoch R.W."/>
            <person name="Higgins S."/>
            <person name="Loffler F."/>
        </authorList>
    </citation>
    <scope>NUCLEOTIDE SEQUENCE</scope>
</reference>
<keyword evidence="3" id="KW-0238">DNA-binding</keyword>
<keyword evidence="4" id="KW-0804">Transcription</keyword>
<protein>
    <submittedName>
        <fullName evidence="7">Oxygen regulatory protein NreC</fullName>
    </submittedName>
</protein>
<dbReference type="InterPro" id="IPR039420">
    <property type="entry name" value="WalR-like"/>
</dbReference>
<dbReference type="PANTHER" id="PTHR43214">
    <property type="entry name" value="TWO-COMPONENT RESPONSE REGULATOR"/>
    <property type="match status" value="1"/>
</dbReference>
<dbReference type="PROSITE" id="PS50110">
    <property type="entry name" value="RESPONSE_REGULATORY"/>
    <property type="match status" value="1"/>
</dbReference>
<feature type="domain" description="HTH luxR-type" evidence="5">
    <location>
        <begin position="148"/>
        <end position="213"/>
    </location>
</feature>
<keyword evidence="2" id="KW-0805">Transcription regulation</keyword>
<dbReference type="GO" id="GO:0003677">
    <property type="term" value="F:DNA binding"/>
    <property type="evidence" value="ECO:0007669"/>
    <property type="project" value="UniProtKB-KW"/>
</dbReference>
<dbReference type="Pfam" id="PF00196">
    <property type="entry name" value="GerE"/>
    <property type="match status" value="1"/>
</dbReference>
<dbReference type="GO" id="GO:0006355">
    <property type="term" value="P:regulation of DNA-templated transcription"/>
    <property type="evidence" value="ECO:0007669"/>
    <property type="project" value="InterPro"/>
</dbReference>
<dbReference type="SMART" id="SM00421">
    <property type="entry name" value="HTH_LUXR"/>
    <property type="match status" value="1"/>
</dbReference>
<dbReference type="SUPFAM" id="SSF52172">
    <property type="entry name" value="CheY-like"/>
    <property type="match status" value="1"/>
</dbReference>
<dbReference type="Gene3D" id="3.40.50.2300">
    <property type="match status" value="1"/>
</dbReference>
<proteinExistence type="predicted"/>
<dbReference type="Gene3D" id="1.10.10.10">
    <property type="entry name" value="Winged helix-like DNA-binding domain superfamily/Winged helix DNA-binding domain"/>
    <property type="match status" value="1"/>
</dbReference>
<dbReference type="AlphaFoldDB" id="A0A644WNZ8"/>
<evidence type="ECO:0000259" key="6">
    <source>
        <dbReference type="PROSITE" id="PS50110"/>
    </source>
</evidence>
<evidence type="ECO:0000313" key="7">
    <source>
        <dbReference type="EMBL" id="MPM05198.1"/>
    </source>
</evidence>
<dbReference type="InterPro" id="IPR036388">
    <property type="entry name" value="WH-like_DNA-bd_sf"/>
</dbReference>
<evidence type="ECO:0000256" key="4">
    <source>
        <dbReference type="ARBA" id="ARBA00023163"/>
    </source>
</evidence>
<dbReference type="SUPFAM" id="SSF46894">
    <property type="entry name" value="C-terminal effector domain of the bipartite response regulators"/>
    <property type="match status" value="1"/>
</dbReference>
<name>A0A644WNZ8_9ZZZZ</name>
<dbReference type="EMBL" id="VSSQ01001109">
    <property type="protein sequence ID" value="MPM05198.1"/>
    <property type="molecule type" value="Genomic_DNA"/>
</dbReference>
<dbReference type="InterPro" id="IPR016032">
    <property type="entry name" value="Sig_transdc_resp-reg_C-effctor"/>
</dbReference>
<sequence length="217" mass="23919">MKIRIATADDHAIVRDGIRAMCLAEPAFEIVFESPSVDGFLKLIEKNPFDIAIVDIQFPDGSGIDLAAKILEKNPAAEILVFSGLMDEETILKAVSAGVSGYVSKDASLAELRNAVMAVASGEQFFSMSVGQILYKSYVRKQMQGSTESKQNTILSDRETEVLKSFAEGLSYKEIAGKLFISPRTVETHKENIMKKLELHSLADLIRYAIREEIISL</sequence>
<evidence type="ECO:0000256" key="2">
    <source>
        <dbReference type="ARBA" id="ARBA00023015"/>
    </source>
</evidence>
<dbReference type="InterPro" id="IPR001789">
    <property type="entry name" value="Sig_transdc_resp-reg_receiver"/>
</dbReference>